<keyword evidence="5" id="KW-0732">Signal</keyword>
<dbReference type="EMBL" id="CP088295">
    <property type="protein sequence ID" value="UUY05472.1"/>
    <property type="molecule type" value="Genomic_DNA"/>
</dbReference>
<keyword evidence="3 4" id="KW-0408">Iron</keyword>
<evidence type="ECO:0000256" key="5">
    <source>
        <dbReference type="SAM" id="SignalP"/>
    </source>
</evidence>
<dbReference type="Gene3D" id="1.10.760.10">
    <property type="entry name" value="Cytochrome c-like domain"/>
    <property type="match status" value="1"/>
</dbReference>
<feature type="domain" description="Cytochrome c" evidence="6">
    <location>
        <begin position="32"/>
        <end position="119"/>
    </location>
</feature>
<dbReference type="SUPFAM" id="SSF46626">
    <property type="entry name" value="Cytochrome c"/>
    <property type="match status" value="1"/>
</dbReference>
<feature type="signal peptide" evidence="5">
    <location>
        <begin position="1"/>
        <end position="19"/>
    </location>
</feature>
<protein>
    <submittedName>
        <fullName evidence="7">Cytochrome c</fullName>
    </submittedName>
</protein>
<dbReference type="PROSITE" id="PS51007">
    <property type="entry name" value="CYTC"/>
    <property type="match status" value="1"/>
</dbReference>
<evidence type="ECO:0000313" key="8">
    <source>
        <dbReference type="Proteomes" id="UP001058860"/>
    </source>
</evidence>
<dbReference type="Proteomes" id="UP001058860">
    <property type="component" value="Chromosome"/>
</dbReference>
<evidence type="ECO:0000256" key="3">
    <source>
        <dbReference type="ARBA" id="ARBA00023004"/>
    </source>
</evidence>
<keyword evidence="2 4" id="KW-0479">Metal-binding</keyword>
<keyword evidence="8" id="KW-1185">Reference proteome</keyword>
<proteinExistence type="predicted"/>
<name>A0ABY5PLM6_9ACTN</name>
<feature type="chain" id="PRO_5046172155" evidence="5">
    <location>
        <begin position="20"/>
        <end position="131"/>
    </location>
</feature>
<accession>A0ABY5PLM6</accession>
<keyword evidence="1 4" id="KW-0349">Heme</keyword>
<evidence type="ECO:0000256" key="2">
    <source>
        <dbReference type="ARBA" id="ARBA00022723"/>
    </source>
</evidence>
<reference evidence="8" key="1">
    <citation type="submission" date="2021-11" db="EMBL/GenBank/DDBJ databases">
        <title>Cultivation dependent microbiological survey of springs from the worlds oldest radium mine currently devoted to the extraction of radon-saturated water.</title>
        <authorList>
            <person name="Kapinusova G."/>
            <person name="Smrhova T."/>
            <person name="Strejcek M."/>
            <person name="Suman J."/>
            <person name="Jani K."/>
            <person name="Pajer P."/>
            <person name="Uhlik O."/>
        </authorList>
    </citation>
    <scope>NUCLEOTIDE SEQUENCE [LARGE SCALE GENOMIC DNA]</scope>
    <source>
        <strain evidence="8">J379</strain>
    </source>
</reference>
<evidence type="ECO:0000256" key="4">
    <source>
        <dbReference type="PROSITE-ProRule" id="PRU00433"/>
    </source>
</evidence>
<dbReference type="InterPro" id="IPR036909">
    <property type="entry name" value="Cyt_c-like_dom_sf"/>
</dbReference>
<dbReference type="Pfam" id="PF13442">
    <property type="entry name" value="Cytochrome_CBB3"/>
    <property type="match status" value="1"/>
</dbReference>
<gene>
    <name evidence="7" type="ORF">LRS13_08115</name>
</gene>
<dbReference type="RefSeq" id="WP_353865928.1">
    <property type="nucleotide sequence ID" value="NZ_CP088295.1"/>
</dbReference>
<dbReference type="PROSITE" id="PS51257">
    <property type="entry name" value="PROKAR_LIPOPROTEIN"/>
    <property type="match status" value="1"/>
</dbReference>
<dbReference type="InterPro" id="IPR009056">
    <property type="entry name" value="Cyt_c-like_dom"/>
</dbReference>
<evidence type="ECO:0000259" key="6">
    <source>
        <dbReference type="PROSITE" id="PS51007"/>
    </source>
</evidence>
<organism evidence="7 8">
    <name type="scientific">Svornostia abyssi</name>
    <dbReference type="NCBI Taxonomy" id="2898438"/>
    <lineage>
        <taxon>Bacteria</taxon>
        <taxon>Bacillati</taxon>
        <taxon>Actinomycetota</taxon>
        <taxon>Thermoleophilia</taxon>
        <taxon>Solirubrobacterales</taxon>
        <taxon>Baekduiaceae</taxon>
        <taxon>Svornostia</taxon>
    </lineage>
</organism>
<evidence type="ECO:0000313" key="7">
    <source>
        <dbReference type="EMBL" id="UUY05472.1"/>
    </source>
</evidence>
<evidence type="ECO:0000256" key="1">
    <source>
        <dbReference type="ARBA" id="ARBA00022617"/>
    </source>
</evidence>
<sequence length="131" mass="13692">MMRRIALPALVLAAGVTFAACGSQGVDLAENDPNREGAVLFQENCAGCHTLSEIGAEGSAISIGDRERVDGPNFDQRAETKDQILYAIRNGGFSGAVMPENIVTGEEAEKVADFLAEYAGKEKPPPAGPNG</sequence>